<dbReference type="PANTHER" id="PTHR46128:SF211">
    <property type="entry name" value="PENTACOTRIPEPTIDE-REPEAT REGION OF PRORP DOMAIN-CONTAINING PROTEIN"/>
    <property type="match status" value="1"/>
</dbReference>
<keyword evidence="4" id="KW-1133">Transmembrane helix</keyword>
<feature type="repeat" description="PPR" evidence="3">
    <location>
        <begin position="597"/>
        <end position="631"/>
    </location>
</feature>
<dbReference type="NCBIfam" id="TIGR00756">
    <property type="entry name" value="PPR"/>
    <property type="match status" value="12"/>
</dbReference>
<organism evidence="5 6">
    <name type="scientific">Fraxinus pennsylvanica</name>
    <dbReference type="NCBI Taxonomy" id="56036"/>
    <lineage>
        <taxon>Eukaryota</taxon>
        <taxon>Viridiplantae</taxon>
        <taxon>Streptophyta</taxon>
        <taxon>Embryophyta</taxon>
        <taxon>Tracheophyta</taxon>
        <taxon>Spermatophyta</taxon>
        <taxon>Magnoliopsida</taxon>
        <taxon>eudicotyledons</taxon>
        <taxon>Gunneridae</taxon>
        <taxon>Pentapetalae</taxon>
        <taxon>asterids</taxon>
        <taxon>lamiids</taxon>
        <taxon>Lamiales</taxon>
        <taxon>Oleaceae</taxon>
        <taxon>Oleeae</taxon>
        <taxon>Fraxinus</taxon>
    </lineage>
</organism>
<protein>
    <recommendedName>
        <fullName evidence="7">Pentatricopeptide repeat-containing protein</fullName>
    </recommendedName>
</protein>
<name>A0AAD2DYH3_9LAMI</name>
<keyword evidence="4" id="KW-0812">Transmembrane</keyword>
<dbReference type="Gene3D" id="1.25.40.10">
    <property type="entry name" value="Tetratricopeptide repeat domain"/>
    <property type="match status" value="6"/>
</dbReference>
<dbReference type="Pfam" id="PF01535">
    <property type="entry name" value="PPR"/>
    <property type="match status" value="2"/>
</dbReference>
<dbReference type="SUPFAM" id="SSF53474">
    <property type="entry name" value="alpha/beta-Hydrolases"/>
    <property type="match status" value="1"/>
</dbReference>
<evidence type="ECO:0000256" key="1">
    <source>
        <dbReference type="ARBA" id="ARBA00007626"/>
    </source>
</evidence>
<dbReference type="Gene3D" id="3.40.50.1820">
    <property type="entry name" value="alpha/beta hydrolase"/>
    <property type="match status" value="1"/>
</dbReference>
<dbReference type="Pfam" id="PF12854">
    <property type="entry name" value="PPR_1"/>
    <property type="match status" value="2"/>
</dbReference>
<dbReference type="SUPFAM" id="SSF81901">
    <property type="entry name" value="HCP-like"/>
    <property type="match status" value="1"/>
</dbReference>
<feature type="repeat" description="PPR" evidence="3">
    <location>
        <begin position="422"/>
        <end position="456"/>
    </location>
</feature>
<dbReference type="AlphaFoldDB" id="A0AAD2DYH3"/>
<dbReference type="Pfam" id="PF13041">
    <property type="entry name" value="PPR_2"/>
    <property type="match status" value="6"/>
</dbReference>
<dbReference type="Proteomes" id="UP000834106">
    <property type="component" value="Chromosome 10"/>
</dbReference>
<feature type="repeat" description="PPR" evidence="3">
    <location>
        <begin position="492"/>
        <end position="526"/>
    </location>
</feature>
<feature type="repeat" description="PPR" evidence="3">
    <location>
        <begin position="842"/>
        <end position="876"/>
    </location>
</feature>
<evidence type="ECO:0000256" key="2">
    <source>
        <dbReference type="ARBA" id="ARBA00022737"/>
    </source>
</evidence>
<dbReference type="InterPro" id="IPR029058">
    <property type="entry name" value="AB_hydrolase_fold"/>
</dbReference>
<feature type="repeat" description="PPR" evidence="3">
    <location>
        <begin position="352"/>
        <end position="386"/>
    </location>
</feature>
<comment type="similarity">
    <text evidence="1">Belongs to the PPR family. P subfamily.</text>
</comment>
<evidence type="ECO:0000313" key="5">
    <source>
        <dbReference type="EMBL" id="CAI9770379.1"/>
    </source>
</evidence>
<dbReference type="PANTHER" id="PTHR46128">
    <property type="entry name" value="MITOCHONDRIAL GROUP I INTRON SPLICING FACTOR CCM1"/>
    <property type="match status" value="1"/>
</dbReference>
<feature type="repeat" description="PPR" evidence="3">
    <location>
        <begin position="772"/>
        <end position="806"/>
    </location>
</feature>
<evidence type="ECO:0000313" key="6">
    <source>
        <dbReference type="Proteomes" id="UP000834106"/>
    </source>
</evidence>
<dbReference type="PROSITE" id="PS51375">
    <property type="entry name" value="PPR"/>
    <property type="match status" value="15"/>
</dbReference>
<feature type="repeat" description="PPR" evidence="3">
    <location>
        <begin position="387"/>
        <end position="421"/>
    </location>
</feature>
<feature type="repeat" description="PPR" evidence="3">
    <location>
        <begin position="667"/>
        <end position="701"/>
    </location>
</feature>
<evidence type="ECO:0008006" key="7">
    <source>
        <dbReference type="Google" id="ProtNLM"/>
    </source>
</evidence>
<dbReference type="InterPro" id="IPR011990">
    <property type="entry name" value="TPR-like_helical_dom_sf"/>
</dbReference>
<dbReference type="InterPro" id="IPR050872">
    <property type="entry name" value="PPR_P_subfamily"/>
</dbReference>
<proteinExistence type="inferred from homology"/>
<sequence>MVVRLAVGVCACGWWWRFCLAVGGRWVRLCGANSWWQRESVCGGGAMWCVVVVLCGSSFPFLLFPRRVAVAMDLWRSPNLAAKPTKSVVVLLVHGFTAEGIVTWQFQVGSLTKKYSVYVPDLLFFCGSITDSSDRSPRFLAECLAKGLRKLGMRITQWLDLARRQWHKLKPSSDAVVGSHIDDENPGDLSGCLPLCAGFTSLSSSSNSLSFDSKFDFLEQFTPFKNFFNASSTLINSNERRKIAFGIAKMIKQEKGYLLQKLAYNFCPYILVEIMKMLEERQVAFAFFKFVFKDNLESVIWKSCIAAHLLAAEDLRFLAQDVLTWVIRRTGEDRSNEVVEFMWREHSKYESDFSVLNSLMRSFTNAEMGSQALDVLGRLRKTGSRPSLSAIISLLKLLLRVGDYGSVWKLFRDMVKRGPCPSVFIYNVMILGFCRRGCVSIGESLLHVMKKFRCEPDVYTYNILINAYCVRGWTSDALNWVRMMVESGCKPSTVTFGTVISAFCKDGNIVEARNIFDGMQEMGVLPNTVSYNTLMNGYVKAREVNQANMLYEEMRSKGVAPDSITFNILVAGHYKYGTEEDGDKILRDLSCNELIPDCSLSDISISGLCWSGRLEEALELLENMLEKGIPLSVVAFNSIITAYSEAGLEDKAFEVYNIMIKFGLTPSASTCTSLLIGLSKVGRLQEAMDLMIKMIKNGYPINKVAFTVVLDGYFKKGDMVGAQIVWEEMEKSGMAPDAVAFSAFINGLCKAGFVEEAYDAFLKMTRKGLVPNNFAYNSLISGFCNSGKLNEALKLEREMRQRGLLPDVFTINIIINGFCKQGRMKLATDTYMEMHKHGLTADIVTYNTLISGYCKAFDLINVDNFVNRMHASGWDPDITTYNIRLHGLCSSQRMNLAVMMFDDLISTGMVPNTVTYNTLMNGVCNDILDRAMILAAKLLKMGFVPNTVTTNVLLSHLIKQGLPQRAMMWGQKLSEISFDFDEVTYKILDRAYNDSQVDAEYTQKITGKIKFKLNRSKTQDLREIVMCVTILVSKFFEDYRCSFWEFLLNWIKLTNSNSISGSSHKKRAMPDDSTNG</sequence>
<accession>A0AAD2DYH3</accession>
<dbReference type="EMBL" id="OU503045">
    <property type="protein sequence ID" value="CAI9770379.1"/>
    <property type="molecule type" value="Genomic_DNA"/>
</dbReference>
<keyword evidence="2" id="KW-0677">Repeat</keyword>
<feature type="transmembrane region" description="Helical" evidence="4">
    <location>
        <begin position="45"/>
        <end position="64"/>
    </location>
</feature>
<gene>
    <name evidence="5" type="ORF">FPE_LOCUS17584</name>
</gene>
<keyword evidence="6" id="KW-1185">Reference proteome</keyword>
<dbReference type="InterPro" id="IPR002885">
    <property type="entry name" value="PPR_rpt"/>
</dbReference>
<feature type="repeat" description="PPR" evidence="3">
    <location>
        <begin position="527"/>
        <end position="561"/>
    </location>
</feature>
<feature type="repeat" description="PPR" evidence="3">
    <location>
        <begin position="877"/>
        <end position="911"/>
    </location>
</feature>
<keyword evidence="4" id="KW-0472">Membrane</keyword>
<feature type="repeat" description="PPR" evidence="3">
    <location>
        <begin position="737"/>
        <end position="771"/>
    </location>
</feature>
<feature type="repeat" description="PPR" evidence="3">
    <location>
        <begin position="702"/>
        <end position="736"/>
    </location>
</feature>
<feature type="repeat" description="PPR" evidence="3">
    <location>
        <begin position="457"/>
        <end position="491"/>
    </location>
</feature>
<feature type="repeat" description="PPR" evidence="3">
    <location>
        <begin position="807"/>
        <end position="841"/>
    </location>
</feature>
<reference evidence="5" key="1">
    <citation type="submission" date="2023-05" db="EMBL/GenBank/DDBJ databases">
        <authorList>
            <person name="Huff M."/>
        </authorList>
    </citation>
    <scope>NUCLEOTIDE SEQUENCE</scope>
</reference>
<feature type="repeat" description="PPR" evidence="3">
    <location>
        <begin position="632"/>
        <end position="666"/>
    </location>
</feature>
<evidence type="ECO:0000256" key="3">
    <source>
        <dbReference type="PROSITE-ProRule" id="PRU00708"/>
    </source>
</evidence>
<evidence type="ECO:0000256" key="4">
    <source>
        <dbReference type="SAM" id="Phobius"/>
    </source>
</evidence>